<evidence type="ECO:0000313" key="4">
    <source>
        <dbReference type="Proteomes" id="UP000190306"/>
    </source>
</evidence>
<dbReference type="EMBL" id="LHQL01000014">
    <property type="protein sequence ID" value="OOQ47182.1"/>
    <property type="molecule type" value="Genomic_DNA"/>
</dbReference>
<proteinExistence type="predicted"/>
<dbReference type="Proteomes" id="UP000190306">
    <property type="component" value="Chromosome"/>
</dbReference>
<protein>
    <submittedName>
        <fullName evidence="3">Uncharacterized protein</fullName>
    </submittedName>
</protein>
<organism evidence="3 5">
    <name type="scientific">Streptomyces antibioticus</name>
    <dbReference type="NCBI Taxonomy" id="1890"/>
    <lineage>
        <taxon>Bacteria</taxon>
        <taxon>Bacillati</taxon>
        <taxon>Actinomycetota</taxon>
        <taxon>Actinomycetes</taxon>
        <taxon>Kitasatosporales</taxon>
        <taxon>Streptomycetaceae</taxon>
        <taxon>Streptomyces</taxon>
    </lineage>
</organism>
<evidence type="ECO:0000313" key="2">
    <source>
        <dbReference type="EMBL" id="OOQ47182.1"/>
    </source>
</evidence>
<evidence type="ECO:0000313" key="3">
    <source>
        <dbReference type="EMBL" id="QIT47494.1"/>
    </source>
</evidence>
<accession>A0AAE7CNK4</accession>
<feature type="region of interest" description="Disordered" evidence="1">
    <location>
        <begin position="36"/>
        <end position="78"/>
    </location>
</feature>
<dbReference type="Proteomes" id="UP000502504">
    <property type="component" value="Chromosome"/>
</dbReference>
<dbReference type="AlphaFoldDB" id="A0AAE7CNK4"/>
<dbReference type="RefSeq" id="WP_167797282.1">
    <property type="nucleotide sequence ID" value="NZ_CM007717.1"/>
</dbReference>
<sequence>MTSSTEHVVDYGQFAARLAAPRTSRWELLSEVQREWGFEPEEWDPEDWDPELWEDDEDDEDEDDEKDEDDDEEARIDRSLPVPVALREWWTWPENTFMANARWYWTHPEMPPTLRPDPTGWGVAHEVPEGSPLLPPGGDRRVCVFMAEYQYCNEWGYPAAEAGQDDPRVLVSVGGDEGWVVQDRSVSEHLLHLALMRLPSRFGWTLAVQRDDLDRDPAALARLTAAYPDMGLLPWRELAGDVVLHGGPDLIVRHDRGIADDYVLLLTGRTEAAVREAAALLGAPCAGRDPEPPRV</sequence>
<gene>
    <name evidence="2" type="ORF">AFM16_30955</name>
    <name evidence="3" type="ORF">HCX60_31500</name>
</gene>
<reference evidence="3 5" key="2">
    <citation type="submission" date="2020-03" db="EMBL/GenBank/DDBJ databases">
        <title>Is there a link between lipid content and antibiotic production in Streptomyces?</title>
        <authorList>
            <person name="David M."/>
            <person name="Lejeune C."/>
            <person name="Abreu S."/>
            <person name="Thibessard A."/>
            <person name="Leblond P."/>
            <person name="Chaminade P."/>
            <person name="Virolle M.-J."/>
        </authorList>
    </citation>
    <scope>NUCLEOTIDE SEQUENCE [LARGE SCALE GENOMIC DNA]</scope>
    <source>
        <strain evidence="3 5">DSM 41481</strain>
    </source>
</reference>
<dbReference type="EMBL" id="CP050692">
    <property type="protein sequence ID" value="QIT47494.1"/>
    <property type="molecule type" value="Genomic_DNA"/>
</dbReference>
<keyword evidence="4" id="KW-1185">Reference proteome</keyword>
<reference evidence="2 4" key="1">
    <citation type="submission" date="2015-07" db="EMBL/GenBank/DDBJ databases">
        <title>Draft Genome Sequence of Streptomyces antibioticus, IMRU 3720 reveals insights in the evolution of actinomycin biosynthetic gene clusters in Streptomyces.</title>
        <authorList>
            <person name="Crnovcic I."/>
            <person name="Ruckert C."/>
            <person name="Kalinowksi J."/>
            <person name="Keller U."/>
        </authorList>
    </citation>
    <scope>NUCLEOTIDE SEQUENCE [LARGE SCALE GENOMIC DNA]</scope>
    <source>
        <strain evidence="2 4">DSM 41481</strain>
    </source>
</reference>
<feature type="compositionally biased region" description="Acidic residues" evidence="1">
    <location>
        <begin position="38"/>
        <end position="74"/>
    </location>
</feature>
<name>A0AAE7CNK4_STRAT</name>
<evidence type="ECO:0000313" key="5">
    <source>
        <dbReference type="Proteomes" id="UP000502504"/>
    </source>
</evidence>
<evidence type="ECO:0000256" key="1">
    <source>
        <dbReference type="SAM" id="MobiDB-lite"/>
    </source>
</evidence>